<dbReference type="InterPro" id="IPR010610">
    <property type="entry name" value="EryCIII-like_C"/>
</dbReference>
<accession>A0ABP9G121</accession>
<dbReference type="InterPro" id="IPR002213">
    <property type="entry name" value="UDP_glucos_trans"/>
</dbReference>
<protein>
    <submittedName>
        <fullName evidence="4">Glycosyltransferase</fullName>
    </submittedName>
</protein>
<reference evidence="5" key="1">
    <citation type="journal article" date="2019" name="Int. J. Syst. Evol. Microbiol.">
        <title>The Global Catalogue of Microorganisms (GCM) 10K type strain sequencing project: providing services to taxonomists for standard genome sequencing and annotation.</title>
        <authorList>
            <consortium name="The Broad Institute Genomics Platform"/>
            <consortium name="The Broad Institute Genome Sequencing Center for Infectious Disease"/>
            <person name="Wu L."/>
            <person name="Ma J."/>
        </authorList>
    </citation>
    <scope>NUCLEOTIDE SEQUENCE [LARGE SCALE GENOMIC DNA]</scope>
    <source>
        <strain evidence="5">JCM 18283</strain>
    </source>
</reference>
<evidence type="ECO:0000256" key="1">
    <source>
        <dbReference type="ARBA" id="ARBA00022676"/>
    </source>
</evidence>
<evidence type="ECO:0000313" key="4">
    <source>
        <dbReference type="EMBL" id="GAA4925272.1"/>
    </source>
</evidence>
<dbReference type="SUPFAM" id="SSF53756">
    <property type="entry name" value="UDP-Glycosyltransferase/glycogen phosphorylase"/>
    <property type="match status" value="1"/>
</dbReference>
<keyword evidence="2" id="KW-0808">Transferase</keyword>
<dbReference type="Proteomes" id="UP001501436">
    <property type="component" value="Unassembled WGS sequence"/>
</dbReference>
<evidence type="ECO:0000259" key="3">
    <source>
        <dbReference type="Pfam" id="PF06722"/>
    </source>
</evidence>
<organism evidence="4 5">
    <name type="scientific">Mucilaginibacter defluvii</name>
    <dbReference type="NCBI Taxonomy" id="1196019"/>
    <lineage>
        <taxon>Bacteria</taxon>
        <taxon>Pseudomonadati</taxon>
        <taxon>Bacteroidota</taxon>
        <taxon>Sphingobacteriia</taxon>
        <taxon>Sphingobacteriales</taxon>
        <taxon>Sphingobacteriaceae</taxon>
        <taxon>Mucilaginibacter</taxon>
    </lineage>
</organism>
<dbReference type="CDD" id="cd03784">
    <property type="entry name" value="GT1_Gtf-like"/>
    <property type="match status" value="1"/>
</dbReference>
<dbReference type="PANTHER" id="PTHR48043">
    <property type="entry name" value="EG:EG0003.4 PROTEIN-RELATED"/>
    <property type="match status" value="1"/>
</dbReference>
<gene>
    <name evidence="4" type="ORF">GCM10023313_32200</name>
</gene>
<name>A0ABP9G121_9SPHI</name>
<evidence type="ECO:0000256" key="2">
    <source>
        <dbReference type="ARBA" id="ARBA00022679"/>
    </source>
</evidence>
<evidence type="ECO:0000313" key="5">
    <source>
        <dbReference type="Proteomes" id="UP001501436"/>
    </source>
</evidence>
<keyword evidence="5" id="KW-1185">Reference proteome</keyword>
<proteinExistence type="predicted"/>
<sequence>MNNQLKMFLKGRKILFATVPADGHINPLTGLAKFLQEEAECDVRWYTASIYEQKMNRLGIPHYPFAKAREITGENLLEALPERELITDPIKKINFDMIHIFGERGPEYYQEIKDIYENFPFEIMVADNLFTGIPFVKNLMNIPVIAIGIIPLIERSADVAPYGSGLYPPTTIEECENNAKMYASFGEMMQESTHVFDTILAAHGLEAPEGGIGDKLLQTSDAYLQIGVPSFEYPRQNLGKNIQFIGALMPYLKKTGSATWADERLNTYKEVILVTQGTVERDINKLIVPTLDAFAGSNILVVATTGGNGTAELRERFNAPNLIIEDYIPFQDIMPYSDVFVTNGGYSGTLLGIQHQLPVVAAGIHEGKNEVCARIGYFEYGINLQTDTPTADAIRTAVEEVLNNDKYRKNVSKLLEDFKSYPSETLCAEAIAKLLYTKSSNSQKSAVLN</sequence>
<dbReference type="RefSeq" id="WP_345332593.1">
    <property type="nucleotide sequence ID" value="NZ_BAABJI010000002.1"/>
</dbReference>
<dbReference type="Gene3D" id="3.40.50.2000">
    <property type="entry name" value="Glycogen Phosphorylase B"/>
    <property type="match status" value="2"/>
</dbReference>
<comment type="caution">
    <text evidence="4">The sequence shown here is derived from an EMBL/GenBank/DDBJ whole genome shotgun (WGS) entry which is preliminary data.</text>
</comment>
<dbReference type="InterPro" id="IPR050271">
    <property type="entry name" value="UDP-glycosyltransferase"/>
</dbReference>
<dbReference type="EMBL" id="BAABJI010000002">
    <property type="protein sequence ID" value="GAA4925272.1"/>
    <property type="molecule type" value="Genomic_DNA"/>
</dbReference>
<keyword evidence="1" id="KW-0328">Glycosyltransferase</keyword>
<feature type="domain" description="Erythromycin biosynthesis protein CIII-like C-terminal" evidence="3">
    <location>
        <begin position="320"/>
        <end position="431"/>
    </location>
</feature>
<dbReference type="PANTHER" id="PTHR48043:SF145">
    <property type="entry name" value="FI06409P-RELATED"/>
    <property type="match status" value="1"/>
</dbReference>
<dbReference type="Pfam" id="PF06722">
    <property type="entry name" value="EryCIII-like_C"/>
    <property type="match status" value="1"/>
</dbReference>